<dbReference type="PANTHER" id="PTHR43649:SF33">
    <property type="entry name" value="POLYGALACTURONAN_RHAMNOGALACTURONAN-BINDING PROTEIN YTCQ"/>
    <property type="match status" value="1"/>
</dbReference>
<comment type="caution">
    <text evidence="7">The sequence shown here is derived from an EMBL/GenBank/DDBJ whole genome shotgun (WGS) entry which is preliminary data.</text>
</comment>
<keyword evidence="8" id="KW-1185">Reference proteome</keyword>
<dbReference type="SUPFAM" id="SSF53850">
    <property type="entry name" value="Periplasmic binding protein-like II"/>
    <property type="match status" value="1"/>
</dbReference>
<proteinExistence type="predicted"/>
<evidence type="ECO:0000313" key="7">
    <source>
        <dbReference type="EMBL" id="MBD7967551.1"/>
    </source>
</evidence>
<evidence type="ECO:0000256" key="6">
    <source>
        <dbReference type="SAM" id="SignalP"/>
    </source>
</evidence>
<accession>A0ABR8SVL4</accession>
<dbReference type="RefSeq" id="WP_191798808.1">
    <property type="nucleotide sequence ID" value="NZ_JACSQL010000002.1"/>
</dbReference>
<protein>
    <submittedName>
        <fullName evidence="7">Extracellular solute-binding protein</fullName>
    </submittedName>
</protein>
<keyword evidence="5" id="KW-0449">Lipoprotein</keyword>
<gene>
    <name evidence="7" type="ORF">H9647_05715</name>
</gene>
<evidence type="ECO:0000256" key="2">
    <source>
        <dbReference type="ARBA" id="ARBA00022729"/>
    </source>
</evidence>
<evidence type="ECO:0000256" key="1">
    <source>
        <dbReference type="ARBA" id="ARBA00022475"/>
    </source>
</evidence>
<keyword evidence="3" id="KW-0472">Membrane</keyword>
<feature type="chain" id="PRO_5045479425" evidence="6">
    <location>
        <begin position="29"/>
        <end position="535"/>
    </location>
</feature>
<evidence type="ECO:0000256" key="4">
    <source>
        <dbReference type="ARBA" id="ARBA00023139"/>
    </source>
</evidence>
<dbReference type="InterPro" id="IPR050490">
    <property type="entry name" value="Bact_solute-bd_prot1"/>
</dbReference>
<keyword evidence="2 6" id="KW-0732">Signal</keyword>
<dbReference type="EMBL" id="JACSQL010000002">
    <property type="protein sequence ID" value="MBD7967551.1"/>
    <property type="molecule type" value="Genomic_DNA"/>
</dbReference>
<organism evidence="7 8">
    <name type="scientific">Paenibacillus gallinarum</name>
    <dbReference type="NCBI Taxonomy" id="2762232"/>
    <lineage>
        <taxon>Bacteria</taxon>
        <taxon>Bacillati</taxon>
        <taxon>Bacillota</taxon>
        <taxon>Bacilli</taxon>
        <taxon>Bacillales</taxon>
        <taxon>Paenibacillaceae</taxon>
        <taxon>Paenibacillus</taxon>
    </lineage>
</organism>
<evidence type="ECO:0000256" key="3">
    <source>
        <dbReference type="ARBA" id="ARBA00023136"/>
    </source>
</evidence>
<sequence>MNQRLTNQHKWLSVIKLSLAAFLLFLTAACGNSNQVLKTETNTSTQAEGKTGEAAEDTSPLEVSIMSITPNTPPAADDNVIKLAIEKATNSKLTIQWVSNNAYADKLNITLASGKLPELTMINNPFSSTFRSLARQGALWDIAPYIKDYPNLSNGIPEGAWELTKMEDGGNYGIPRPRPETGDSFFIIRKDWLDKVGLPLPTTTEELYEVMKAFVEQDPDGNGQKDTVALAAYINASDVGYAGNISPVLGTVEYSFTGVNGHWKWEGNEMQYTAFLPEVRESLEYLAKAYQEKLLPEDLLSLKLNDTRDLFRSGKAGIVVDKAGTVHQYADQLKEVDPDFQISDFYPLTSINGYNPKGSGFNGILSIPKTVPEAKMKRILKLVDTWMNPEVFDIQKHGIEGVHYQLVDGKKVVDKEKLKKDNGGDFNQIVNVIEGDWDTAAPTADEKKANELFKKVEQDRVATSVGDIAIGLYSPTGDLLLPELDKKIQDLKSKIILGKEPISAWDDFVEETSTDPEVIKMIEEMTEAYKTRLGK</sequence>
<dbReference type="InterPro" id="IPR006059">
    <property type="entry name" value="SBP"/>
</dbReference>
<dbReference type="Pfam" id="PF01547">
    <property type="entry name" value="SBP_bac_1"/>
    <property type="match status" value="1"/>
</dbReference>
<keyword evidence="1" id="KW-1003">Cell membrane</keyword>
<keyword evidence="4" id="KW-0564">Palmitate</keyword>
<dbReference type="Gene3D" id="3.40.190.10">
    <property type="entry name" value="Periplasmic binding protein-like II"/>
    <property type="match status" value="2"/>
</dbReference>
<evidence type="ECO:0000313" key="8">
    <source>
        <dbReference type="Proteomes" id="UP000608071"/>
    </source>
</evidence>
<reference evidence="7 8" key="1">
    <citation type="submission" date="2020-08" db="EMBL/GenBank/DDBJ databases">
        <title>A Genomic Blueprint of the Chicken Gut Microbiome.</title>
        <authorList>
            <person name="Gilroy R."/>
            <person name="Ravi A."/>
            <person name="Getino M."/>
            <person name="Pursley I."/>
            <person name="Horton D.L."/>
            <person name="Alikhan N.-F."/>
            <person name="Baker D."/>
            <person name="Gharbi K."/>
            <person name="Hall N."/>
            <person name="Watson M."/>
            <person name="Adriaenssens E.M."/>
            <person name="Foster-Nyarko E."/>
            <person name="Jarju S."/>
            <person name="Secka A."/>
            <person name="Antonio M."/>
            <person name="Oren A."/>
            <person name="Chaudhuri R."/>
            <person name="La Ragione R.M."/>
            <person name="Hildebrand F."/>
            <person name="Pallen M.J."/>
        </authorList>
    </citation>
    <scope>NUCLEOTIDE SEQUENCE [LARGE SCALE GENOMIC DNA]</scope>
    <source>
        <strain evidence="7 8">Sa2BVA9</strain>
    </source>
</reference>
<dbReference type="PROSITE" id="PS51257">
    <property type="entry name" value="PROKAR_LIPOPROTEIN"/>
    <property type="match status" value="1"/>
</dbReference>
<evidence type="ECO:0000256" key="5">
    <source>
        <dbReference type="ARBA" id="ARBA00023288"/>
    </source>
</evidence>
<dbReference type="PANTHER" id="PTHR43649">
    <property type="entry name" value="ARABINOSE-BINDING PROTEIN-RELATED"/>
    <property type="match status" value="1"/>
</dbReference>
<name>A0ABR8SVL4_9BACL</name>
<feature type="signal peptide" evidence="6">
    <location>
        <begin position="1"/>
        <end position="28"/>
    </location>
</feature>
<dbReference type="Proteomes" id="UP000608071">
    <property type="component" value="Unassembled WGS sequence"/>
</dbReference>